<dbReference type="Proteomes" id="UP000005408">
    <property type="component" value="Unassembled WGS sequence"/>
</dbReference>
<dbReference type="AlphaFoldDB" id="A0A8W8HYH8"/>
<protein>
    <submittedName>
        <fullName evidence="3">Uncharacterized protein</fullName>
    </submittedName>
</protein>
<accession>A0A8W8HYH8</accession>
<dbReference type="EnsemblMetazoa" id="G11710.2">
    <property type="protein sequence ID" value="G11710.2:cds"/>
    <property type="gene ID" value="G11710"/>
</dbReference>
<organism evidence="3 4">
    <name type="scientific">Magallana gigas</name>
    <name type="common">Pacific oyster</name>
    <name type="synonym">Crassostrea gigas</name>
    <dbReference type="NCBI Taxonomy" id="29159"/>
    <lineage>
        <taxon>Eukaryota</taxon>
        <taxon>Metazoa</taxon>
        <taxon>Spiralia</taxon>
        <taxon>Lophotrochozoa</taxon>
        <taxon>Mollusca</taxon>
        <taxon>Bivalvia</taxon>
        <taxon>Autobranchia</taxon>
        <taxon>Pteriomorphia</taxon>
        <taxon>Ostreida</taxon>
        <taxon>Ostreoidea</taxon>
        <taxon>Ostreidae</taxon>
        <taxon>Magallana</taxon>
    </lineage>
</organism>
<feature type="chain" id="PRO_5042430711" evidence="2">
    <location>
        <begin position="19"/>
        <end position="177"/>
    </location>
</feature>
<feature type="region of interest" description="Disordered" evidence="1">
    <location>
        <begin position="83"/>
        <end position="105"/>
    </location>
</feature>
<dbReference type="EnsemblMetazoa" id="G11710.1">
    <property type="protein sequence ID" value="G11710.1:cds"/>
    <property type="gene ID" value="G11710"/>
</dbReference>
<name>A0A8W8HYH8_MAGGI</name>
<feature type="signal peptide" evidence="2">
    <location>
        <begin position="1"/>
        <end position="18"/>
    </location>
</feature>
<evidence type="ECO:0000313" key="3">
    <source>
        <dbReference type="EnsemblMetazoa" id="G11710.2:cds"/>
    </source>
</evidence>
<reference evidence="3" key="1">
    <citation type="submission" date="2022-08" db="UniProtKB">
        <authorList>
            <consortium name="EnsemblMetazoa"/>
        </authorList>
    </citation>
    <scope>IDENTIFICATION</scope>
    <source>
        <strain evidence="3">05x7-T-G4-1.051#20</strain>
    </source>
</reference>
<evidence type="ECO:0000313" key="4">
    <source>
        <dbReference type="Proteomes" id="UP000005408"/>
    </source>
</evidence>
<feature type="region of interest" description="Disordered" evidence="1">
    <location>
        <begin position="129"/>
        <end position="177"/>
    </location>
</feature>
<keyword evidence="2" id="KW-0732">Signal</keyword>
<sequence length="177" mass="19393">MFLVYLTIIFVSLAQTKAASSCPLKQTGCNCTFAEESPFDTKAEIMAASIGAMSPLLLTGIGFSIWKYIQSKSQDIPFERAPSELSDDFAEPRRGSKGRVSPLGEYNNYARRGSTPLSLTDTENEYYLSETPNSETPMADLNQDDRWSSPSRAPPPSNAGRAMVAPAKSESLNGWMF</sequence>
<evidence type="ECO:0000256" key="1">
    <source>
        <dbReference type="SAM" id="MobiDB-lite"/>
    </source>
</evidence>
<proteinExistence type="predicted"/>
<evidence type="ECO:0000256" key="2">
    <source>
        <dbReference type="SAM" id="SignalP"/>
    </source>
</evidence>
<keyword evidence="4" id="KW-1185">Reference proteome</keyword>